<accession>A0A4Y2K4A5</accession>
<dbReference type="AlphaFoldDB" id="A0A4Y2K4A5"/>
<keyword evidence="6" id="KW-0695">RNA-directed DNA polymerase</keyword>
<dbReference type="PANTHER" id="PTHR37984">
    <property type="entry name" value="PROTEIN CBG26694"/>
    <property type="match status" value="1"/>
</dbReference>
<protein>
    <recommendedName>
        <fullName evidence="7">Reverse transcriptase RNase H-like domain-containing protein</fullName>
    </recommendedName>
</protein>
<dbReference type="Pfam" id="PF17917">
    <property type="entry name" value="RT_RNaseH"/>
    <property type="match status" value="1"/>
</dbReference>
<reference evidence="8 9" key="1">
    <citation type="journal article" date="2019" name="Sci. Rep.">
        <title>Orb-weaving spider Araneus ventricosus genome elucidates the spidroin gene catalogue.</title>
        <authorList>
            <person name="Kono N."/>
            <person name="Nakamura H."/>
            <person name="Ohtoshi R."/>
            <person name="Moran D.A.P."/>
            <person name="Shinohara A."/>
            <person name="Yoshida Y."/>
            <person name="Fujiwara M."/>
            <person name="Mori M."/>
            <person name="Tomita M."/>
            <person name="Arakawa K."/>
        </authorList>
    </citation>
    <scope>NUCLEOTIDE SEQUENCE [LARGE SCALE GENOMIC DNA]</scope>
</reference>
<comment type="caution">
    <text evidence="8">The sequence shown here is derived from an EMBL/GenBank/DDBJ whole genome shotgun (WGS) entry which is preliminary data.</text>
</comment>
<dbReference type="EMBL" id="BGPR01004210">
    <property type="protein sequence ID" value="GBM97174.1"/>
    <property type="molecule type" value="Genomic_DNA"/>
</dbReference>
<keyword evidence="1" id="KW-0808">Transferase</keyword>
<dbReference type="GO" id="GO:0003964">
    <property type="term" value="F:RNA-directed DNA polymerase activity"/>
    <property type="evidence" value="ECO:0007669"/>
    <property type="project" value="UniProtKB-KW"/>
</dbReference>
<evidence type="ECO:0000256" key="1">
    <source>
        <dbReference type="ARBA" id="ARBA00022679"/>
    </source>
</evidence>
<gene>
    <name evidence="8" type="ORF">AVEN_153482_1</name>
</gene>
<dbReference type="InterPro" id="IPR043502">
    <property type="entry name" value="DNA/RNA_pol_sf"/>
</dbReference>
<keyword evidence="4" id="KW-0255">Endonuclease</keyword>
<evidence type="ECO:0000256" key="2">
    <source>
        <dbReference type="ARBA" id="ARBA00022695"/>
    </source>
</evidence>
<keyword evidence="5" id="KW-0378">Hydrolase</keyword>
<organism evidence="8 9">
    <name type="scientific">Araneus ventricosus</name>
    <name type="common">Orbweaver spider</name>
    <name type="synonym">Epeira ventricosa</name>
    <dbReference type="NCBI Taxonomy" id="182803"/>
    <lineage>
        <taxon>Eukaryota</taxon>
        <taxon>Metazoa</taxon>
        <taxon>Ecdysozoa</taxon>
        <taxon>Arthropoda</taxon>
        <taxon>Chelicerata</taxon>
        <taxon>Arachnida</taxon>
        <taxon>Araneae</taxon>
        <taxon>Araneomorphae</taxon>
        <taxon>Entelegynae</taxon>
        <taxon>Araneoidea</taxon>
        <taxon>Araneidae</taxon>
        <taxon>Araneus</taxon>
    </lineage>
</organism>
<name>A0A4Y2K4A5_ARAVE</name>
<evidence type="ECO:0000313" key="8">
    <source>
        <dbReference type="EMBL" id="GBM97174.1"/>
    </source>
</evidence>
<evidence type="ECO:0000256" key="4">
    <source>
        <dbReference type="ARBA" id="ARBA00022759"/>
    </source>
</evidence>
<evidence type="ECO:0000313" key="9">
    <source>
        <dbReference type="Proteomes" id="UP000499080"/>
    </source>
</evidence>
<dbReference type="InterPro" id="IPR041373">
    <property type="entry name" value="RT_RNaseH"/>
</dbReference>
<dbReference type="GO" id="GO:0004519">
    <property type="term" value="F:endonuclease activity"/>
    <property type="evidence" value="ECO:0007669"/>
    <property type="project" value="UniProtKB-KW"/>
</dbReference>
<evidence type="ECO:0000259" key="7">
    <source>
        <dbReference type="Pfam" id="PF17917"/>
    </source>
</evidence>
<dbReference type="InterPro" id="IPR050951">
    <property type="entry name" value="Retrovirus_Pol_polyprotein"/>
</dbReference>
<keyword evidence="2" id="KW-0548">Nucleotidyltransferase</keyword>
<sequence length="158" mass="18017">MCPRGLTLNSKKCSFGKEKLTILGYLVDQHGIYPDPQKTASVTKCAILENVADVRSFLAFTVVTDHHSLCWLANLKDASGRLARWSLRLQEYDINIVYKSGRKHSDADSLSRNPLFEAVFENCDEIPSLAAITDYRKEQLDENLHLYFHRDSSIRLNL</sequence>
<dbReference type="PANTHER" id="PTHR37984:SF5">
    <property type="entry name" value="PROTEIN NYNRIN-LIKE"/>
    <property type="match status" value="1"/>
</dbReference>
<keyword evidence="3" id="KW-0540">Nuclease</keyword>
<dbReference type="OrthoDB" id="6515931at2759"/>
<dbReference type="GO" id="GO:0016787">
    <property type="term" value="F:hydrolase activity"/>
    <property type="evidence" value="ECO:0007669"/>
    <property type="project" value="UniProtKB-KW"/>
</dbReference>
<dbReference type="SUPFAM" id="SSF56672">
    <property type="entry name" value="DNA/RNA polymerases"/>
    <property type="match status" value="1"/>
</dbReference>
<dbReference type="Proteomes" id="UP000499080">
    <property type="component" value="Unassembled WGS sequence"/>
</dbReference>
<evidence type="ECO:0000256" key="3">
    <source>
        <dbReference type="ARBA" id="ARBA00022722"/>
    </source>
</evidence>
<keyword evidence="9" id="KW-1185">Reference proteome</keyword>
<proteinExistence type="predicted"/>
<feature type="domain" description="Reverse transcriptase RNase H-like" evidence="7">
    <location>
        <begin position="45"/>
        <end position="92"/>
    </location>
</feature>
<evidence type="ECO:0000256" key="6">
    <source>
        <dbReference type="ARBA" id="ARBA00022918"/>
    </source>
</evidence>
<evidence type="ECO:0000256" key="5">
    <source>
        <dbReference type="ARBA" id="ARBA00022801"/>
    </source>
</evidence>